<evidence type="ECO:0000313" key="4">
    <source>
        <dbReference type="WBParaSite" id="Bm17992.1"/>
    </source>
</evidence>
<proteinExistence type="predicted"/>
<feature type="signal peptide" evidence="1">
    <location>
        <begin position="1"/>
        <end position="19"/>
    </location>
</feature>
<dbReference type="WBParaSite" id="Bm17992.1">
    <property type="protein sequence ID" value="Bm17992.1"/>
    <property type="gene ID" value="WBGene00269134"/>
</dbReference>
<dbReference type="RefSeq" id="XP_042930690.1">
    <property type="nucleotide sequence ID" value="XM_043074756.1"/>
</dbReference>
<evidence type="ECO:0000313" key="2">
    <source>
        <dbReference type="EMBL" id="VIO88199.1"/>
    </source>
</evidence>
<feature type="chain" id="PRO_5023935909" evidence="1">
    <location>
        <begin position="20"/>
        <end position="136"/>
    </location>
</feature>
<accession>A0A4E9EWA4</accession>
<organism evidence="2">
    <name type="scientific">Brugia malayi</name>
    <name type="common">Filarial nematode worm</name>
    <dbReference type="NCBI Taxonomy" id="6279"/>
    <lineage>
        <taxon>Eukaryota</taxon>
        <taxon>Metazoa</taxon>
        <taxon>Ecdysozoa</taxon>
        <taxon>Nematoda</taxon>
        <taxon>Chromadorea</taxon>
        <taxon>Rhabditida</taxon>
        <taxon>Spirurina</taxon>
        <taxon>Spiruromorpha</taxon>
        <taxon>Filarioidea</taxon>
        <taxon>Onchocercidae</taxon>
        <taxon>Brugia</taxon>
    </lineage>
</organism>
<reference evidence="4" key="3">
    <citation type="submission" date="2019-12" db="UniProtKB">
        <authorList>
            <consortium name="WormBaseParasite"/>
        </authorList>
    </citation>
    <scope>IDENTIFICATION</scope>
</reference>
<reference evidence="3" key="1">
    <citation type="journal article" date="2007" name="Science">
        <title>Draft genome of the filarial nematode parasite Brugia malayi.</title>
        <authorList>
            <person name="Ghedin E."/>
            <person name="Wang S."/>
            <person name="Spiro D."/>
            <person name="Caler E."/>
            <person name="Zhao Q."/>
            <person name="Crabtree J."/>
            <person name="Allen J.E."/>
            <person name="Delcher A.L."/>
            <person name="Guiliano D.B."/>
            <person name="Miranda-Saavedra D."/>
            <person name="Angiuoli S.V."/>
            <person name="Creasy T."/>
            <person name="Amedeo P."/>
            <person name="Haas B."/>
            <person name="El-Sayed N.M."/>
            <person name="Wortman J.R."/>
            <person name="Feldblyum T."/>
            <person name="Tallon L."/>
            <person name="Schatz M."/>
            <person name="Shumway M."/>
            <person name="Koo H."/>
            <person name="Salzberg S.L."/>
            <person name="Schobel S."/>
            <person name="Pertea M."/>
            <person name="Pop M."/>
            <person name="White O."/>
            <person name="Barton G.J."/>
            <person name="Carlow C.K."/>
            <person name="Crawford M.J."/>
            <person name="Daub J."/>
            <person name="Dimmic M.W."/>
            <person name="Estes C.F."/>
            <person name="Foster J.M."/>
            <person name="Ganatra M."/>
            <person name="Gregory W.F."/>
            <person name="Johnson N.M."/>
            <person name="Jin J."/>
            <person name="Komuniecki R."/>
            <person name="Korf I."/>
            <person name="Kumar S."/>
            <person name="Laney S."/>
            <person name="Li B.W."/>
            <person name="Li W."/>
            <person name="Lindblom T.H."/>
            <person name="Lustigman S."/>
            <person name="Ma D."/>
            <person name="Maina C.V."/>
            <person name="Martin D.M."/>
            <person name="McCarter J.P."/>
            <person name="McReynolds L."/>
            <person name="Mitreva M."/>
            <person name="Nutman T.B."/>
            <person name="Parkinson J."/>
            <person name="Peregrin-Alvarez J.M."/>
            <person name="Poole C."/>
            <person name="Ren Q."/>
            <person name="Saunders L."/>
            <person name="Sluder A.E."/>
            <person name="Smith K."/>
            <person name="Stanke M."/>
            <person name="Unnasch T.R."/>
            <person name="Ware J."/>
            <person name="Wei A.D."/>
            <person name="Weil G."/>
            <person name="Williams D.J."/>
            <person name="Zhang Y."/>
            <person name="Williams S.A."/>
            <person name="Fraser-Liggett C."/>
            <person name="Slatko B."/>
            <person name="Blaxter M.L."/>
            <person name="Scott A.L."/>
        </authorList>
    </citation>
    <scope>NUCLEOTIDE SEQUENCE</scope>
    <source>
        <strain evidence="3">FR3</strain>
    </source>
</reference>
<name>A0A4E9EWA4_BRUMA</name>
<dbReference type="Proteomes" id="UP000006672">
    <property type="component" value="Unassembled WGS sequence"/>
</dbReference>
<dbReference type="EMBL" id="CAAKNF010000196">
    <property type="protein sequence ID" value="VIO88199.1"/>
    <property type="molecule type" value="Genomic_DNA"/>
</dbReference>
<gene>
    <name evidence="2 4" type="primary">Bm17992</name>
    <name evidence="2" type="ORF">BM_BM17992</name>
</gene>
<evidence type="ECO:0000256" key="1">
    <source>
        <dbReference type="SAM" id="SignalP"/>
    </source>
</evidence>
<reference evidence="2" key="2">
    <citation type="submission" date="2019-04" db="EMBL/GenBank/DDBJ databases">
        <authorList>
            <person name="Howe K."/>
            <person name="Paulini M."/>
            <person name="Williams G."/>
        </authorList>
    </citation>
    <scope>NUCLEOTIDE SEQUENCE [LARGE SCALE GENOMIC DNA]</scope>
    <source>
        <strain evidence="2">FR3</strain>
    </source>
</reference>
<dbReference type="GeneID" id="66059114"/>
<protein>
    <submittedName>
        <fullName evidence="4">C6 domain-containing protein</fullName>
    </submittedName>
</protein>
<sequence>MNLNIILIFSIIFIISLNACGPSALLDPNACRKCKQFETNLIIKNSTSIFVENITLSYGQNNDGCNFAVLQCSNPTAREITIQWYGPSGTNIGATGAVQNTQQAIGLITCNENSQWISTEIGVIRIVETATCEYTR</sequence>
<dbReference type="AlphaFoldDB" id="A0A4E9EWA4"/>
<accession>A0A5S6PEZ9</accession>
<keyword evidence="3" id="KW-1185">Reference proteome</keyword>
<evidence type="ECO:0000313" key="3">
    <source>
        <dbReference type="Proteomes" id="UP000006672"/>
    </source>
</evidence>
<dbReference type="OrthoDB" id="5834962at2759"/>
<dbReference type="CTD" id="66059114"/>
<dbReference type="KEGG" id="bmy:BM_BM17992"/>
<keyword evidence="1" id="KW-0732">Signal</keyword>